<feature type="domain" description="STAS" evidence="3">
    <location>
        <begin position="1"/>
        <end position="110"/>
    </location>
</feature>
<name>A0ABU1D7W2_9BURK</name>
<dbReference type="NCBIfam" id="TIGR00377">
    <property type="entry name" value="ant_ant_sig"/>
    <property type="match status" value="1"/>
</dbReference>
<dbReference type="PROSITE" id="PS50801">
    <property type="entry name" value="STAS"/>
    <property type="match status" value="1"/>
</dbReference>
<dbReference type="Proteomes" id="UP001232156">
    <property type="component" value="Unassembled WGS sequence"/>
</dbReference>
<organism evidence="4 5">
    <name type="scientific">Yanghanlia caeni</name>
    <dbReference type="NCBI Taxonomy" id="3064283"/>
    <lineage>
        <taxon>Bacteria</taxon>
        <taxon>Pseudomonadati</taxon>
        <taxon>Pseudomonadota</taxon>
        <taxon>Betaproteobacteria</taxon>
        <taxon>Burkholderiales</taxon>
        <taxon>Alcaligenaceae</taxon>
        <taxon>Yanghanlia</taxon>
    </lineage>
</organism>
<sequence length="113" mass="12077">MSFAIDKFGSTLIVQPEGQINSANAVAFEADLMSQVDQGELRIVLDLAHLDYISSAGLRVVLLLAKKLKQAGGALMLCDLQPSVREVFEISGFLSILKVSDTRAEAIEALNAG</sequence>
<keyword evidence="5" id="KW-1185">Reference proteome</keyword>
<evidence type="ECO:0000313" key="4">
    <source>
        <dbReference type="EMBL" id="MDR4126538.1"/>
    </source>
</evidence>
<evidence type="ECO:0000256" key="1">
    <source>
        <dbReference type="ARBA" id="ARBA00009013"/>
    </source>
</evidence>
<evidence type="ECO:0000256" key="2">
    <source>
        <dbReference type="RuleBase" id="RU003749"/>
    </source>
</evidence>
<comment type="similarity">
    <text evidence="1 2">Belongs to the anti-sigma-factor antagonist family.</text>
</comment>
<proteinExistence type="inferred from homology"/>
<dbReference type="RefSeq" id="WP_165278030.1">
    <property type="nucleotide sequence ID" value="NZ_JAUZQE010000027.1"/>
</dbReference>
<reference evidence="4 5" key="1">
    <citation type="submission" date="2023-08" db="EMBL/GenBank/DDBJ databases">
        <title>Alcaligenaceae gen. nov., a novel taxon isolated from the sludge of Yixing Pesticide Factory.</title>
        <authorList>
            <person name="Ruan L."/>
        </authorList>
    </citation>
    <scope>NUCLEOTIDE SEQUENCE [LARGE SCALE GENOMIC DNA]</scope>
    <source>
        <strain evidence="4 5">LG-2</strain>
    </source>
</reference>
<dbReference type="PANTHER" id="PTHR33495">
    <property type="entry name" value="ANTI-SIGMA FACTOR ANTAGONIST TM_1081-RELATED-RELATED"/>
    <property type="match status" value="1"/>
</dbReference>
<dbReference type="Pfam" id="PF01740">
    <property type="entry name" value="STAS"/>
    <property type="match status" value="1"/>
</dbReference>
<accession>A0ABU1D7W2</accession>
<evidence type="ECO:0000259" key="3">
    <source>
        <dbReference type="PROSITE" id="PS50801"/>
    </source>
</evidence>
<dbReference type="CDD" id="cd07043">
    <property type="entry name" value="STAS_anti-anti-sigma_factors"/>
    <property type="match status" value="1"/>
</dbReference>
<dbReference type="InterPro" id="IPR002645">
    <property type="entry name" value="STAS_dom"/>
</dbReference>
<evidence type="ECO:0000313" key="5">
    <source>
        <dbReference type="Proteomes" id="UP001232156"/>
    </source>
</evidence>
<dbReference type="EMBL" id="JAUZQE010000027">
    <property type="protein sequence ID" value="MDR4126538.1"/>
    <property type="molecule type" value="Genomic_DNA"/>
</dbReference>
<comment type="caution">
    <text evidence="4">The sequence shown here is derived from an EMBL/GenBank/DDBJ whole genome shotgun (WGS) entry which is preliminary data.</text>
</comment>
<dbReference type="InterPro" id="IPR036513">
    <property type="entry name" value="STAS_dom_sf"/>
</dbReference>
<protein>
    <recommendedName>
        <fullName evidence="2">Anti-sigma factor antagonist</fullName>
    </recommendedName>
</protein>
<dbReference type="InterPro" id="IPR003658">
    <property type="entry name" value="Anti-sigma_ant"/>
</dbReference>
<dbReference type="Gene3D" id="3.30.750.24">
    <property type="entry name" value="STAS domain"/>
    <property type="match status" value="1"/>
</dbReference>
<gene>
    <name evidence="4" type="ORF">Q8947_11155</name>
</gene>
<dbReference type="SUPFAM" id="SSF52091">
    <property type="entry name" value="SpoIIaa-like"/>
    <property type="match status" value="1"/>
</dbReference>